<dbReference type="GO" id="GO:0042802">
    <property type="term" value="F:identical protein binding"/>
    <property type="evidence" value="ECO:0007669"/>
    <property type="project" value="UniProtKB-ARBA"/>
</dbReference>
<keyword evidence="5" id="KW-0812">Transmembrane</keyword>
<dbReference type="InterPro" id="IPR050445">
    <property type="entry name" value="Bact_polysacc_biosynth/exp"/>
</dbReference>
<keyword evidence="3 6" id="KW-0418">Kinase</keyword>
<dbReference type="PANTHER" id="PTHR32309">
    <property type="entry name" value="TYROSINE-PROTEIN KINASE"/>
    <property type="match status" value="1"/>
</dbReference>
<dbReference type="PANTHER" id="PTHR32309:SF13">
    <property type="entry name" value="FERRIC ENTEROBACTIN TRANSPORT PROTEIN FEPE"/>
    <property type="match status" value="1"/>
</dbReference>
<keyword evidence="4" id="KW-0067">ATP-binding</keyword>
<dbReference type="EMBL" id="UOGL01000595">
    <property type="protein sequence ID" value="VAX41871.1"/>
    <property type="molecule type" value="Genomic_DNA"/>
</dbReference>
<dbReference type="Pfam" id="PF10609">
    <property type="entry name" value="ParA"/>
    <property type="match status" value="1"/>
</dbReference>
<dbReference type="InterPro" id="IPR027417">
    <property type="entry name" value="P-loop_NTPase"/>
</dbReference>
<evidence type="ECO:0000256" key="3">
    <source>
        <dbReference type="ARBA" id="ARBA00022777"/>
    </source>
</evidence>
<dbReference type="AlphaFoldDB" id="A0A3B1DSI5"/>
<feature type="transmembrane region" description="Helical" evidence="5">
    <location>
        <begin position="6"/>
        <end position="27"/>
    </location>
</feature>
<keyword evidence="1 6" id="KW-0808">Transferase</keyword>
<proteinExistence type="predicted"/>
<dbReference type="EC" id="2.7.10.2" evidence="6"/>
<dbReference type="NCBIfam" id="TIGR01007">
    <property type="entry name" value="eps_fam"/>
    <property type="match status" value="1"/>
</dbReference>
<reference evidence="6" key="1">
    <citation type="submission" date="2018-06" db="EMBL/GenBank/DDBJ databases">
        <authorList>
            <person name="Zhirakovskaya E."/>
        </authorList>
    </citation>
    <scope>NUCLEOTIDE SEQUENCE</scope>
</reference>
<keyword evidence="5" id="KW-0472">Membrane</keyword>
<sequence>QVSPNFTRMMTIGGLLGFLVGAGFAFLRETFDKRFSAPEDIQQQLGVPVIGHVPNISIKRRKKNALSQLDPSVCTFHLPKSKASEAFRAVRTSLYFSTHNANHQVLQVTSPNPGDGKSTLASNLAVSIACSGKQVLILDCDFRKPRIHEIFGLPNDVGLATTITEGIDGEPLAYVQNTEIPNLWCMTCGKLPPNPSELLSSSIFEQFLEVAREKYDYVIVDTPPLLAVTDPSTVAARVDAVLITLKLKKNSRTMATRAREMLTAVNANLIGIVVNGAGHLEHYSYGYTGYGSSSYEQGYYGYDYAYSVKNDHNTTQPLPVMYDSQKKGHLQEALYQNENNDDV</sequence>
<dbReference type="CDD" id="cd05387">
    <property type="entry name" value="BY-kinase"/>
    <property type="match status" value="1"/>
</dbReference>
<dbReference type="GO" id="GO:0005886">
    <property type="term" value="C:plasma membrane"/>
    <property type="evidence" value="ECO:0007669"/>
    <property type="project" value="TreeGrafter"/>
</dbReference>
<dbReference type="Gene3D" id="3.40.50.300">
    <property type="entry name" value="P-loop containing nucleotide triphosphate hydrolases"/>
    <property type="match status" value="1"/>
</dbReference>
<keyword evidence="5" id="KW-1133">Transmembrane helix</keyword>
<evidence type="ECO:0000256" key="4">
    <source>
        <dbReference type="ARBA" id="ARBA00022840"/>
    </source>
</evidence>
<feature type="non-terminal residue" evidence="6">
    <location>
        <position position="1"/>
    </location>
</feature>
<keyword evidence="2" id="KW-0547">Nucleotide-binding</keyword>
<dbReference type="InterPro" id="IPR033756">
    <property type="entry name" value="YlxH/NBP35"/>
</dbReference>
<dbReference type="InterPro" id="IPR005702">
    <property type="entry name" value="Wzc-like_C"/>
</dbReference>
<dbReference type="GO" id="GO:0005524">
    <property type="term" value="F:ATP binding"/>
    <property type="evidence" value="ECO:0007669"/>
    <property type="project" value="UniProtKB-KW"/>
</dbReference>
<dbReference type="GO" id="GO:0004715">
    <property type="term" value="F:non-membrane spanning protein tyrosine kinase activity"/>
    <property type="evidence" value="ECO:0007669"/>
    <property type="project" value="UniProtKB-EC"/>
</dbReference>
<dbReference type="FunFam" id="3.40.50.300:FF:000527">
    <property type="entry name" value="Tyrosine-protein kinase etk"/>
    <property type="match status" value="1"/>
</dbReference>
<evidence type="ECO:0000256" key="2">
    <source>
        <dbReference type="ARBA" id="ARBA00022741"/>
    </source>
</evidence>
<evidence type="ECO:0000256" key="5">
    <source>
        <dbReference type="SAM" id="Phobius"/>
    </source>
</evidence>
<organism evidence="6">
    <name type="scientific">hydrothermal vent metagenome</name>
    <dbReference type="NCBI Taxonomy" id="652676"/>
    <lineage>
        <taxon>unclassified sequences</taxon>
        <taxon>metagenomes</taxon>
        <taxon>ecological metagenomes</taxon>
    </lineage>
</organism>
<protein>
    <submittedName>
        <fullName evidence="6">Tyrosine-protein kinase</fullName>
        <ecNumber evidence="6">2.7.10.2</ecNumber>
    </submittedName>
</protein>
<gene>
    <name evidence="6" type="ORF">MNBD_PLANCTO02-1900</name>
</gene>
<evidence type="ECO:0000256" key="1">
    <source>
        <dbReference type="ARBA" id="ARBA00022679"/>
    </source>
</evidence>
<name>A0A3B1DSI5_9ZZZZ</name>
<dbReference type="SUPFAM" id="SSF52540">
    <property type="entry name" value="P-loop containing nucleoside triphosphate hydrolases"/>
    <property type="match status" value="1"/>
</dbReference>
<evidence type="ECO:0000313" key="6">
    <source>
        <dbReference type="EMBL" id="VAX41871.1"/>
    </source>
</evidence>
<accession>A0A3B1DSI5</accession>